<organism evidence="3 4">
    <name type="scientific">Phycisphaera mikurensis (strain NBRC 102666 / KCTC 22515 / FYK2301M01)</name>
    <dbReference type="NCBI Taxonomy" id="1142394"/>
    <lineage>
        <taxon>Bacteria</taxon>
        <taxon>Pseudomonadati</taxon>
        <taxon>Planctomycetota</taxon>
        <taxon>Phycisphaerae</taxon>
        <taxon>Phycisphaerales</taxon>
        <taxon>Phycisphaeraceae</taxon>
        <taxon>Phycisphaera</taxon>
    </lineage>
</organism>
<dbReference type="SMART" id="SM00382">
    <property type="entry name" value="AAA"/>
    <property type="match status" value="1"/>
</dbReference>
<evidence type="ECO:0000313" key="4">
    <source>
        <dbReference type="Proteomes" id="UP000007881"/>
    </source>
</evidence>
<dbReference type="EMBL" id="AP012338">
    <property type="protein sequence ID" value="BAM03622.1"/>
    <property type="molecule type" value="Genomic_DNA"/>
</dbReference>
<dbReference type="CDD" id="cd01131">
    <property type="entry name" value="PilT"/>
    <property type="match status" value="1"/>
</dbReference>
<dbReference type="GO" id="GO:0016887">
    <property type="term" value="F:ATP hydrolysis activity"/>
    <property type="evidence" value="ECO:0007669"/>
    <property type="project" value="InterPro"/>
</dbReference>
<dbReference type="PROSITE" id="PS00662">
    <property type="entry name" value="T2SP_E"/>
    <property type="match status" value="1"/>
</dbReference>
<dbReference type="PANTHER" id="PTHR30486:SF16">
    <property type="entry name" value="TWITCHING MOTILITY PROTEIN PILT"/>
    <property type="match status" value="1"/>
</dbReference>
<name>I0IED4_PHYMF</name>
<dbReference type="HOGENOM" id="CLU_013446_4_0_0"/>
<dbReference type="InterPro" id="IPR003593">
    <property type="entry name" value="AAA+_ATPase"/>
</dbReference>
<dbReference type="GO" id="GO:0005524">
    <property type="term" value="F:ATP binding"/>
    <property type="evidence" value="ECO:0007669"/>
    <property type="project" value="InterPro"/>
</dbReference>
<dbReference type="Proteomes" id="UP000007881">
    <property type="component" value="Chromosome"/>
</dbReference>
<dbReference type="InterPro" id="IPR006321">
    <property type="entry name" value="PilT/PilU"/>
</dbReference>
<dbReference type="PANTHER" id="PTHR30486">
    <property type="entry name" value="TWITCHING MOTILITY PROTEIN PILT"/>
    <property type="match status" value="1"/>
</dbReference>
<dbReference type="Pfam" id="PF00437">
    <property type="entry name" value="T2SSE"/>
    <property type="match status" value="1"/>
</dbReference>
<dbReference type="PATRIC" id="fig|1142394.8.peg.1504"/>
<keyword evidence="4" id="KW-1185">Reference proteome</keyword>
<evidence type="ECO:0000259" key="2">
    <source>
        <dbReference type="PROSITE" id="PS00662"/>
    </source>
</evidence>
<dbReference type="STRING" id="1142394.PSMK_14630"/>
<dbReference type="KEGG" id="phm:PSMK_14630"/>
<proteinExistence type="inferred from homology"/>
<dbReference type="Gene3D" id="3.40.50.300">
    <property type="entry name" value="P-loop containing nucleotide triphosphate hydrolases"/>
    <property type="match status" value="1"/>
</dbReference>
<dbReference type="RefSeq" id="WP_014436840.1">
    <property type="nucleotide sequence ID" value="NC_017080.1"/>
</dbReference>
<dbReference type="eggNOG" id="COG2805">
    <property type="taxonomic scope" value="Bacteria"/>
</dbReference>
<comment type="similarity">
    <text evidence="1">Belongs to the GSP E family.</text>
</comment>
<dbReference type="Gene3D" id="3.30.450.90">
    <property type="match status" value="1"/>
</dbReference>
<protein>
    <submittedName>
        <fullName evidence="3">Twitching motility protein</fullName>
    </submittedName>
</protein>
<feature type="domain" description="Bacterial type II secretion system protein E" evidence="2">
    <location>
        <begin position="218"/>
        <end position="232"/>
    </location>
</feature>
<accession>I0IED4</accession>
<evidence type="ECO:0000313" key="3">
    <source>
        <dbReference type="EMBL" id="BAM03622.1"/>
    </source>
</evidence>
<evidence type="ECO:0000256" key="1">
    <source>
        <dbReference type="ARBA" id="ARBA00006611"/>
    </source>
</evidence>
<gene>
    <name evidence="3" type="primary">pilT</name>
    <name evidence="3" type="ordered locus">PSMK_14630</name>
</gene>
<dbReference type="InterPro" id="IPR050921">
    <property type="entry name" value="T4SS_GSP_E_ATPase"/>
</dbReference>
<dbReference type="InterPro" id="IPR001482">
    <property type="entry name" value="T2SS/T4SS_dom"/>
</dbReference>
<dbReference type="InterPro" id="IPR027417">
    <property type="entry name" value="P-loop_NTPase"/>
</dbReference>
<reference evidence="3 4" key="1">
    <citation type="submission" date="2012-02" db="EMBL/GenBank/DDBJ databases">
        <title>Complete genome sequence of Phycisphaera mikurensis NBRC 102666.</title>
        <authorList>
            <person name="Ankai A."/>
            <person name="Hosoyama A."/>
            <person name="Terui Y."/>
            <person name="Sekine M."/>
            <person name="Fukai R."/>
            <person name="Kato Y."/>
            <person name="Nakamura S."/>
            <person name="Yamada-Narita S."/>
            <person name="Kawakoshi A."/>
            <person name="Fukunaga Y."/>
            <person name="Yamazaki S."/>
            <person name="Fujita N."/>
        </authorList>
    </citation>
    <scope>NUCLEOTIDE SEQUENCE [LARGE SCALE GENOMIC DNA]</scope>
    <source>
        <strain evidence="4">NBRC 102666 / KCTC 22515 / FYK2301M01</strain>
    </source>
</reference>
<dbReference type="SUPFAM" id="SSF52540">
    <property type="entry name" value="P-loop containing nucleoside triphosphate hydrolases"/>
    <property type="match status" value="1"/>
</dbReference>
<dbReference type="NCBIfam" id="TIGR01420">
    <property type="entry name" value="pilT_fam"/>
    <property type="match status" value="1"/>
</dbReference>
<dbReference type="AlphaFoldDB" id="I0IED4"/>
<sequence>MSANSDSLIAHDPLKVHATLADTPLSKYFKAAVKFGASDLIMRGGQPPKLRLKGDLKALDTRPPTVKEFNDWIHDGLSPEQIAQYQDRGSLDLGIDFDIDGEKHRFRVNIFLTRSRSAIAARRVSNEILNFEQLHLPPAMEKITHAKQGIILLCGVTGSGKSTTIAAMLDEMNKRDPIHILTIEDPIEYLFEDKKAMINQREIGLDCPDFATALRAMVRENPDVVLVGEMRDRETFEAALQAAETGHLVLGTIHASSATQAFGRIYDLFPAEEREAIRTLLAYQMQAFIYQKLLPTLKENMPRVPAVEILLQSPPVRKAIIEGREAELDKVIKDSRDMGMRTFVDSLVELVETEYIHPRVAQANAPSADEIKMRLRGISV</sequence>